<dbReference type="Gene3D" id="2.130.10.30">
    <property type="entry name" value="Regulator of chromosome condensation 1/beta-lactamase-inhibitor protein II"/>
    <property type="match status" value="1"/>
</dbReference>
<dbReference type="InterPro" id="IPR051553">
    <property type="entry name" value="Ran_GTPase-activating"/>
</dbReference>
<dbReference type="InterPro" id="IPR058923">
    <property type="entry name" value="RCC1-like_dom"/>
</dbReference>
<dbReference type="GO" id="GO:0005085">
    <property type="term" value="F:guanyl-nucleotide exchange factor activity"/>
    <property type="evidence" value="ECO:0007669"/>
    <property type="project" value="TreeGrafter"/>
</dbReference>
<dbReference type="PANTHER" id="PTHR45982">
    <property type="entry name" value="REGULATOR OF CHROMOSOME CONDENSATION"/>
    <property type="match status" value="1"/>
</dbReference>
<feature type="region of interest" description="Disordered" evidence="4">
    <location>
        <begin position="227"/>
        <end position="250"/>
    </location>
</feature>
<dbReference type="EMBL" id="AZHF01000003">
    <property type="protein sequence ID" value="OAA77633.1"/>
    <property type="molecule type" value="Genomic_DNA"/>
</dbReference>
<evidence type="ECO:0000256" key="3">
    <source>
        <dbReference type="PROSITE-ProRule" id="PRU00235"/>
    </source>
</evidence>
<evidence type="ECO:0000259" key="5">
    <source>
        <dbReference type="Pfam" id="PF25390"/>
    </source>
</evidence>
<feature type="repeat" description="RCC1" evidence="3">
    <location>
        <begin position="151"/>
        <end position="208"/>
    </location>
</feature>
<keyword evidence="2" id="KW-0677">Repeat</keyword>
<dbReference type="Pfam" id="PF25390">
    <property type="entry name" value="WD40_RLD"/>
    <property type="match status" value="1"/>
</dbReference>
<feature type="repeat" description="RCC1" evidence="3">
    <location>
        <begin position="209"/>
        <end position="283"/>
    </location>
</feature>
<reference evidence="6 7" key="1">
    <citation type="journal article" date="2016" name="Genome Biol. Evol.">
        <title>Divergent and convergent evolution of fungal pathogenicity.</title>
        <authorList>
            <person name="Shang Y."/>
            <person name="Xiao G."/>
            <person name="Zheng P."/>
            <person name="Cen K."/>
            <person name="Zhan S."/>
            <person name="Wang C."/>
        </authorList>
    </citation>
    <scope>NUCLEOTIDE SEQUENCE [LARGE SCALE GENOMIC DNA]</scope>
    <source>
        <strain evidence="6 7">RCEF 1005</strain>
    </source>
</reference>
<feature type="repeat" description="RCC1" evidence="3">
    <location>
        <begin position="284"/>
        <end position="341"/>
    </location>
</feature>
<evidence type="ECO:0000256" key="4">
    <source>
        <dbReference type="SAM" id="MobiDB-lite"/>
    </source>
</evidence>
<keyword evidence="7" id="KW-1185">Reference proteome</keyword>
<dbReference type="PROSITE" id="PS50012">
    <property type="entry name" value="RCC1_3"/>
    <property type="match status" value="6"/>
</dbReference>
<dbReference type="PANTHER" id="PTHR45982:SF1">
    <property type="entry name" value="REGULATOR OF CHROMOSOME CONDENSATION"/>
    <property type="match status" value="1"/>
</dbReference>
<feature type="repeat" description="RCC1" evidence="3">
    <location>
        <begin position="396"/>
        <end position="452"/>
    </location>
</feature>
<dbReference type="SUPFAM" id="SSF50985">
    <property type="entry name" value="RCC1/BLIP-II"/>
    <property type="match status" value="1"/>
</dbReference>
<accession>A0A162K6I6</accession>
<gene>
    <name evidence="6" type="ORF">LEL_04456</name>
</gene>
<organism evidence="6 7">
    <name type="scientific">Akanthomyces lecanii RCEF 1005</name>
    <dbReference type="NCBI Taxonomy" id="1081108"/>
    <lineage>
        <taxon>Eukaryota</taxon>
        <taxon>Fungi</taxon>
        <taxon>Dikarya</taxon>
        <taxon>Ascomycota</taxon>
        <taxon>Pezizomycotina</taxon>
        <taxon>Sordariomycetes</taxon>
        <taxon>Hypocreomycetidae</taxon>
        <taxon>Hypocreales</taxon>
        <taxon>Cordycipitaceae</taxon>
        <taxon>Akanthomyces</taxon>
        <taxon>Cordyceps confragosa</taxon>
    </lineage>
</organism>
<sequence length="601" mass="63783">MDSRLRSPTPGPSERVSRKVTAPKKAKSKATSSEQNTSAKRSKKTASEAHAPISPSRKRKAVPSGTEGRQGSAQPVQGARPAKRAKTASQAQAPAPTSRKRKAVPSETEGSQGAAQPVQEARPAKRAKTSRARKAEAPSPPVINQRATETVNVFVFGGGENGELGLGPKDTGALRPRKNFFLDPTEDSALHVTTIACGGMHTVALTADNKVVTWGVNDNDALGRNTDWDGGLRDVDAESDDSEGELNPLESTPTAIASEHFGAEMTLVSVAAGDSCSLALTSTGLVYGWGTFRDPEGNEKFGYSETGALIKKQPAPLLIQGLEKITQIVCGANHALALDVKGNIWGWGCGHQNQFGRRLFGRHQDTLRPQIVRICRGKAVYIACGEYHCFAVDKSDNVWGWGLNSFGEAGDVKTAGSDEALLPAPVKIPALCGKQVTQLAGGAHHSAAVTKNGDCYVWGRLDGGQIGIEFPAELLADKRYIRSDERGKARICLVPARIPTIGAVTHVACGTDHTLFINRQNIVFATGFGSEGQLGQGNEEDVHSAKCVRFKGKQLEEQVFLWVGAGGQFSVVAGKPSPDRRAQVLAEMSARQAGCDGRSEG</sequence>
<feature type="repeat" description="RCC1" evidence="3">
    <location>
        <begin position="453"/>
        <end position="520"/>
    </location>
</feature>
<proteinExistence type="predicted"/>
<dbReference type="STRING" id="1081108.A0A162K6I6"/>
<dbReference type="GO" id="GO:0005737">
    <property type="term" value="C:cytoplasm"/>
    <property type="evidence" value="ECO:0007669"/>
    <property type="project" value="TreeGrafter"/>
</dbReference>
<evidence type="ECO:0000313" key="7">
    <source>
        <dbReference type="Proteomes" id="UP000076881"/>
    </source>
</evidence>
<dbReference type="PROSITE" id="PS00625">
    <property type="entry name" value="RCC1_1"/>
    <property type="match status" value="1"/>
</dbReference>
<feature type="repeat" description="RCC1" evidence="3">
    <location>
        <begin position="342"/>
        <end position="395"/>
    </location>
</feature>
<feature type="region of interest" description="Disordered" evidence="4">
    <location>
        <begin position="1"/>
        <end position="145"/>
    </location>
</feature>
<dbReference type="Proteomes" id="UP000076881">
    <property type="component" value="Unassembled WGS sequence"/>
</dbReference>
<dbReference type="PRINTS" id="PR00633">
    <property type="entry name" value="RCCNDNSATION"/>
</dbReference>
<comment type="caution">
    <text evidence="6">The sequence shown here is derived from an EMBL/GenBank/DDBJ whole genome shotgun (WGS) entry which is preliminary data.</text>
</comment>
<dbReference type="OrthoDB" id="61110at2759"/>
<keyword evidence="1" id="KW-0344">Guanine-nucleotide releasing factor</keyword>
<dbReference type="InterPro" id="IPR009091">
    <property type="entry name" value="RCC1/BLIP-II"/>
</dbReference>
<evidence type="ECO:0000313" key="6">
    <source>
        <dbReference type="EMBL" id="OAA77633.1"/>
    </source>
</evidence>
<evidence type="ECO:0000256" key="2">
    <source>
        <dbReference type="ARBA" id="ARBA00022737"/>
    </source>
</evidence>
<feature type="domain" description="RCC1-like" evidence="5">
    <location>
        <begin position="153"/>
        <end position="572"/>
    </location>
</feature>
<feature type="compositionally biased region" description="Basic and acidic residues" evidence="4">
    <location>
        <begin position="227"/>
        <end position="236"/>
    </location>
</feature>
<dbReference type="PROSITE" id="PS00626">
    <property type="entry name" value="RCC1_2"/>
    <property type="match status" value="3"/>
</dbReference>
<protein>
    <submittedName>
        <fullName evidence="6">Regulator of chromosome condensation/beta-lactamase-inhibitor protein II</fullName>
    </submittedName>
</protein>
<name>A0A162K6I6_CORDF</name>
<evidence type="ECO:0000256" key="1">
    <source>
        <dbReference type="ARBA" id="ARBA00022658"/>
    </source>
</evidence>
<dbReference type="InterPro" id="IPR000408">
    <property type="entry name" value="Reg_chr_condens"/>
</dbReference>
<dbReference type="AlphaFoldDB" id="A0A162K6I6"/>